<accession>L0AWT3</accession>
<dbReference type="eggNOG" id="KOG1809">
    <property type="taxonomic scope" value="Eukaryota"/>
</dbReference>
<dbReference type="KEGG" id="beq:BEWA_029020"/>
<evidence type="ECO:0000313" key="4">
    <source>
        <dbReference type="Proteomes" id="UP000031512"/>
    </source>
</evidence>
<name>L0AWT3_THEEQ</name>
<proteinExistence type="inferred from homology"/>
<dbReference type="GeneID" id="15803836"/>
<keyword evidence="4" id="KW-1185">Reference proteome</keyword>
<feature type="region of interest" description="Disordered" evidence="2">
    <location>
        <begin position="631"/>
        <end position="650"/>
    </location>
</feature>
<dbReference type="GO" id="GO:0045053">
    <property type="term" value="P:protein retention in Golgi apparatus"/>
    <property type="evidence" value="ECO:0007669"/>
    <property type="project" value="TreeGrafter"/>
</dbReference>
<dbReference type="Proteomes" id="UP000031512">
    <property type="component" value="Chromosome 1"/>
</dbReference>
<evidence type="ECO:0000313" key="3">
    <source>
        <dbReference type="EMBL" id="AFZ80052.1"/>
    </source>
</evidence>
<dbReference type="GO" id="GO:0006623">
    <property type="term" value="P:protein targeting to vacuole"/>
    <property type="evidence" value="ECO:0007669"/>
    <property type="project" value="TreeGrafter"/>
</dbReference>
<dbReference type="VEuPathDB" id="PiroplasmaDB:BEWA_029020"/>
<organism evidence="3 4">
    <name type="scientific">Theileria equi strain WA</name>
    <dbReference type="NCBI Taxonomy" id="1537102"/>
    <lineage>
        <taxon>Eukaryota</taxon>
        <taxon>Sar</taxon>
        <taxon>Alveolata</taxon>
        <taxon>Apicomplexa</taxon>
        <taxon>Aconoidasida</taxon>
        <taxon>Piroplasmida</taxon>
        <taxon>Theileriidae</taxon>
        <taxon>Theileria</taxon>
    </lineage>
</organism>
<dbReference type="PANTHER" id="PTHR16166">
    <property type="entry name" value="VACUOLAR PROTEIN SORTING-ASSOCIATED PROTEIN VPS13"/>
    <property type="match status" value="1"/>
</dbReference>
<gene>
    <name evidence="3" type="ORF">BEWA_029020</name>
</gene>
<reference evidence="3 4" key="1">
    <citation type="journal article" date="2012" name="BMC Genomics">
        <title>Comparative genomic analysis and phylogenetic position of Theileria equi.</title>
        <authorList>
            <person name="Kappmeyer L.S."/>
            <person name="Thiagarajan M."/>
            <person name="Herndon D.R."/>
            <person name="Ramsay J.D."/>
            <person name="Caler E."/>
            <person name="Djikeng A."/>
            <person name="Gillespie J.J."/>
            <person name="Lau A.O."/>
            <person name="Roalson E.H."/>
            <person name="Silva J.C."/>
            <person name="Silva M.G."/>
            <person name="Suarez C.E."/>
            <person name="Ueti M.W."/>
            <person name="Nene V.M."/>
            <person name="Mealey R.H."/>
            <person name="Knowles D.P."/>
            <person name="Brayton K.A."/>
        </authorList>
    </citation>
    <scope>NUCLEOTIDE SEQUENCE [LARGE SCALE GENOMIC DNA]</scope>
    <source>
        <strain evidence="3 4">WA</strain>
    </source>
</reference>
<feature type="region of interest" description="Disordered" evidence="2">
    <location>
        <begin position="1533"/>
        <end position="1553"/>
    </location>
</feature>
<evidence type="ECO:0000256" key="1">
    <source>
        <dbReference type="ARBA" id="ARBA00006545"/>
    </source>
</evidence>
<dbReference type="OrthoDB" id="361329at2759"/>
<dbReference type="InterPro" id="IPR026847">
    <property type="entry name" value="VPS13"/>
</dbReference>
<sequence>MLENKIIEILNSVFEPYIDGLNPTKLSLANLLSGKLVLNNLHVKTSVVDFLELPFHLTFGLLGTVNIKVQIPILSLSKKNLSLEITDMIFLLTTKPESQWDSEAYRDEYIASKIAILAAESLQLVVKEIEGSGFVWNTVLSFLETLEINIHNVHIRLEDYTTNPNVSYAIGCVIKRAFFHTNLRQNSGDDGFRTVSNILLPFQSLLKSENGKQSPSITHRTIDLEGFGFYVDQLDPLGPVFMKYKDTSGPQIYEGFQKGEDSLKRNVSEEFTNDELAFLDAIGSHQPGSDQYRGGVSYQSICVVKTETPRKRVFMRKPNYRRSFLSKNRRLKFNRYARPRYKTDVQRYIDRFPHADDNRQNVIDKSNLFYTLSFSHILGYLVRGSHVNNCDNHVSSFNVWERGNYKSLYKSSVYTQSYTREQRDPYATLLLNKKRRSYTRDMAKQVRTKESASFNISSGRNSEDQSLTSKWRFPSFLSFKRRKSTTVDSAFGKYSANVNANASSKELFGYKFSPGRSWRTLLSTFCTIQKPNVSQNNSSLDIINRSQTRDRERRSVTMSMNAECCDAKQSNIADSNWNCYNNDMTHSNQTSIINAESTLIHTELAHPGNVRYSSNDYLFSYDVNWHVRNKGQGNEKEKTDDCDETASVKPESVNPEAKLEDLRMKESWTRLTFVTHDESSELLEFFLKTLDETDHNYFLNPKDFKGVASFYFCSYPILPSQILKSCWSAWGSKYGRARSTSLQNDYLPRCSVFLVFEDIDITISKEQVDCIYNVFCENLYKYWYWSYGVISTFENPRATPEDEKMYMEYWPQYLLLENNAEKDELKDFVLDFEILHSIQTIRVLRNRASVSLSELIRNFGRGLTFCSMGADFNSCVADTLFTNICSSYEDRDIDVNGVNIDNTSKVQDRLKFVGGIYELASKHANSTGILTSLRKICNQQVFTVDIVLDIFLLNSRLILTNKMESFKNISNIMGYILSVNGFHLFYQDTIGRDGSQFIEVEALPFSILSLDFCASPSSELFSTMGCACKLLSGPPSILVACGNVPQLNQAKVERSAKKDLLQMLKRETKVTVVNNSLFFSGGEADAIISITDSVLYFSIESSHFCTPNISDVRVRFHLNSELFIHFPVLDEINNVFRVHKYNMQKHLTLDAVKVYADKKREYHLNDCRFDNLREVYELIDLGSEYMKDIVQGSIPFLNYDFLMESTYQTLVLVDLNLKDTTFSYFFSIDSFSVRSEIAPRVNSANHYDLHHVRINNPRILSCNDFSSALFSSSSSSNKKSTEKDVRFIYMGPNLSIPFSNYISTLSKRVVSDSYYNIDIINKEFEILKFGEENDLAIKIKSIRSDKILENSIYVQKDDEPSLIIELSLGSVYINLRDIDIAAFICTYGNYMECYDGYMQCMTIFNKQIRLFNKRDEFNEVTPFSDQNSLLRGICNEQGQSLDEFVTQDVVLRNTHGSQNNNLRALVSVKWAKLQSKILQNSSSTSRYTKYDFDMDYLCLNFHRVVDFSSPKKSGRKSGARIFSGDSLADSGTIRDSPHIAAMSGSSSDDTRLGQRLRGDSIEKHSYQVISNDLVLLESLLKFHGITTPLFSLKVTGVGLKTGVHNGIIKRLCGFLGCIEVEDQSNSVPLYSSTIFRGGYTTLFWRWLKVKREINIAKKFQGSLFSAKNKQNSASKECKMNHVDAKTGNVQQNPNCKIIQSYKFTEDYLKAVMDYNSPISQSYTSSSLQLEKSPCFVTISTTCTPEKEQNCLVYVSGSILNIAWEAIDEILHFFKRIVEYTSYMPNYATEPVTRQTFYTCGIKTLSFTMHLAKSKINILSESSWFGYPNLVKYMWYKVLRDHSGIVDPPQDSRRSSIVDPIDQTKNIFTKFAMGNMDFPVGSGRAKVIRERSGSLRSITISTDPGVNMGSSVRWSLVRLIVSDRNKRAYISFPISLSIFGEGSIYLHYTHSDLPQSFQLASQYSKLKRDEGDRKIPMGWWSKYMPCIIQFKAEGRNISSLLSRQGSGEILTPCGYHFHRNIFDIFPGKEYISTAFSDEERSRTDMHRTPQSGRQKNDGYRNSRVDFNRYMRLHNLQDSKLCGLLEISKHTLYDIYDSKVSEILKPFRCTFSTVTYLYDSNSQIWYSLVPQSVSASIDIEAVDIAMNCVDLLSLIDTLTIASKCVEGWNSEVLPIHVPQENLYKHDELYLTLDEVLPVKRDFMESEEFHSCSSYESDADWTSIMSNEDTNTPVEVIGQDFSVLEKKPKKRDGLEFFLLKLLSNFSLGLSLNLELVNIEISSNIDADIRHIFVLSLEDTRAKFWVNSINNITDEYASTNGSGDVEDTWIDESLDFYILDLCLSGIDGLLVPFSNLPSNYFAYRNCSKDDFYSDEGASSENPSRDVATNMLQAHDQPSRQEQYFVDQENLMQFECQTLITFDISKDSSKEMTLETVKVLFTGHKTSPFSKTTSNINVSWININITLNAAECYFGFLSYLVAMSRLHSIILDGSNADYVNLQPAALCNIHDDVKTTMAPFNLISEKFKHNFTHSEHFGIFTGEDVSKYFEFRYFNNLFAKRGSLDIHEVLLDINKTLLECKAINMGSVDTLDLFNIKPMITESSIEPNSYLYNNLGQPILICTGVNVSDNQLKWKTVLNGESCILSSGHYGVISPFIIRLQIGSCVYDIPSSSLEIAQNVETMFKLEITRGSFKRKFMARTNDSKGHGFKVRSRKKNTTVSFVDDTKRRKKGSIHGKSEGNKFAYIMVRTVERFGIQTVATSIRSAVSIHLSSAVFVSNKSRENVVVFPSLYPDAKKRTISYSSLLSLNLPIPPVFLPVSSKNLVTLRGRVTKEGVGNVLLRQIANIAEYKAVRKLAPVHVLDPFNRQHENKLQYIVINGNFFHPNKIPVPLSWTIDNSLTICISLEEDFPFYAQNFDLPSATRGSFFTKLSSARIDGLPSRQNEVLRNFGAELYKDMDFHRGKEIYFNGDILLSSESAQHLYDSIDSQRLKTPIPGYTAQVNLGRYVSDELRIDSGEFVDVEEDYFDVGKSEYSSAYAKSQTSKFSNFPSSRKLTNSAQDYSVSDSHKDGIHRAMSSESSFYTKSIFSKSSLFLSKYLSGGKNKKAETERVTARVAKPEHFGQPAVTLSSTLIELSSTPKQNISLNPLKYVIRQYEILLESCQVIENLMPHDVHFITPAVFDLFKGGARKIDDAHSDTEHVVNASDDERNETNHFGRDASETIIDSQALMIKAGGNAHLARGVHKGRFILNDLMSREIEFRVNKDTCTNLVFEVMQPGFLSSAAHYICENNKYVDGARKLPRRIIVSLDISKKSTQPVKDKNGYYRRYVESSQISCTIFVDKWVINWLDYPVVICRSDGRFQQTIGAKNCTVASQDLTSTQLQLAVRKSNLKLIPNFDNYPKNEKRWFSRYTTNHVMSTKFLVPDLTFATCSIKNVEKYPNLHYLVSTCMAPLPFYRTSIIEILPQMTLINEFDTPLWIRETTSGKSNMIKIRKEQVWYRIDSGTTVEFHTQTKGEPLVKITGADPGDNSYAQTEKSNWWSCAIALKPSTLVQFRFPVFSGYGDCKLELGSESRHMYGICEVEIQMHRGAKLVRFSRPTTPEWVILNSTGMGLWVEQYGTSHGEVIPFGKFPLEQTKGEEDGFGGILSSLHPLIQASAQGRYSSAPVNIPSRQYFATNGVPFAWYDPFKDQKLVCRFHTVQKLAMFDFLPAGRLKRYTNIRRSRGTKENDKVSGLFALGRLTSYGQRKKKMDVKVKGYLLIDLSKVESVSYSTVCQIRFGKVKFNVRVQAQSLVMFGQKTLYLTASKMNQKTFSFKYLKATNILQLYKQLRKPDVLENKQVPTAEPLRRARSPLNPEYVLHVTVSGLGVCLCSYLPDELVYLSFTSIKFRTSLEDMENKNKLSIGWMQSDVHDSTTCFPTMIRPIINYSIFNTRAEKPRRIGKWPFSDMHNGRMYTSRHVHSSNYARVSAASEIQTNQSMSKVHPILVLVFNTRSNVNLKEVTEFTLDLEPISINLDTRIVSTILLLLDDYISIFGFSDRTSEYFATPKIGIFSNSEGKLDNFDTTEYPLSEIANCRYSEVGSSGTKYNISQLKIGKLVVVINIRRSGTLMISDLPPQSPVIRYLVYIVRRTPHISDAHITLAKESLLKLCCTPYVLISHFATRYISQAVQQIYKVLWAVDLIGNPKMVANHWFSGLYISLCDVREALRYVHLPPVAFFLILKGISHFGIALFSGVVDAFYRFTGSWYLLLNTMACNSDRYAVLLMQEVFTRTHGQPSNIVEGFLFGWISVGRNIYISWGNFALKPIHAVGKFVRSLKEERGTKDALSSGVHILGSLVSAASSLVFGTASSILSGMSLALHGLLNQIHAVPMLSAIRPKRSSHSIKMQSPTRYNFLESWSMESSKKMEHVNEVLLILPLDIKRNLFDPTYISTSHWSILDDDISPLILSQSFDKFKNMLWIDCSRMGYIENEKIRWKVNNRDVVAVEVLRIACDVPSQNYPHLDDDKGEPASQMTVKVTPKVAKKYFSKAQYYIRIIHIGAESNPLSLKERKRIPRSVQAKLMDRDTFDVVKSEDENRRDGMQMRETREIVVAKNEAIEVKEIVLIKKSKSEIVKDKVAEIVRMPGPETAMLYFTLLVSILREAVL</sequence>
<dbReference type="RefSeq" id="XP_004829718.1">
    <property type="nucleotide sequence ID" value="XM_004829661.1"/>
</dbReference>
<dbReference type="PANTHER" id="PTHR16166:SF93">
    <property type="entry name" value="INTERMEMBRANE LIPID TRANSFER PROTEIN VPS13"/>
    <property type="match status" value="1"/>
</dbReference>
<feature type="region of interest" description="Disordered" evidence="2">
    <location>
        <begin position="2038"/>
        <end position="2059"/>
    </location>
</feature>
<protein>
    <submittedName>
        <fullName evidence="3">WD domain, G-beta repeat family protein</fullName>
    </submittedName>
</protein>
<comment type="similarity">
    <text evidence="1">Belongs to the VPS13 family.</text>
</comment>
<dbReference type="EMBL" id="CP001669">
    <property type="protein sequence ID" value="AFZ80052.1"/>
    <property type="molecule type" value="Genomic_DNA"/>
</dbReference>
<evidence type="ECO:0000256" key="2">
    <source>
        <dbReference type="SAM" id="MobiDB-lite"/>
    </source>
</evidence>